<keyword evidence="2" id="KW-1185">Reference proteome</keyword>
<organism evidence="1 2">
    <name type="scientific">Trichogramma kaykai</name>
    <dbReference type="NCBI Taxonomy" id="54128"/>
    <lineage>
        <taxon>Eukaryota</taxon>
        <taxon>Metazoa</taxon>
        <taxon>Ecdysozoa</taxon>
        <taxon>Arthropoda</taxon>
        <taxon>Hexapoda</taxon>
        <taxon>Insecta</taxon>
        <taxon>Pterygota</taxon>
        <taxon>Neoptera</taxon>
        <taxon>Endopterygota</taxon>
        <taxon>Hymenoptera</taxon>
        <taxon>Apocrita</taxon>
        <taxon>Proctotrupomorpha</taxon>
        <taxon>Chalcidoidea</taxon>
        <taxon>Trichogrammatidae</taxon>
        <taxon>Trichogramma</taxon>
    </lineage>
</organism>
<comment type="caution">
    <text evidence="1">The sequence shown here is derived from an EMBL/GenBank/DDBJ whole genome shotgun (WGS) entry which is preliminary data.</text>
</comment>
<evidence type="ECO:0000313" key="1">
    <source>
        <dbReference type="EMBL" id="KAL3386953.1"/>
    </source>
</evidence>
<dbReference type="AlphaFoldDB" id="A0ABD2W1V7"/>
<dbReference type="Proteomes" id="UP001627154">
    <property type="component" value="Unassembled WGS sequence"/>
</dbReference>
<name>A0ABD2W1V7_9HYME</name>
<reference evidence="1 2" key="1">
    <citation type="journal article" date="2024" name="bioRxiv">
        <title>A reference genome for Trichogramma kaykai: A tiny desert-dwelling parasitoid wasp with competing sex-ratio distorters.</title>
        <authorList>
            <person name="Culotta J."/>
            <person name="Lindsey A.R."/>
        </authorList>
    </citation>
    <scope>NUCLEOTIDE SEQUENCE [LARGE SCALE GENOMIC DNA]</scope>
    <source>
        <strain evidence="1 2">KSX58</strain>
    </source>
</reference>
<evidence type="ECO:0000313" key="2">
    <source>
        <dbReference type="Proteomes" id="UP001627154"/>
    </source>
</evidence>
<protein>
    <submittedName>
        <fullName evidence="1">Uncharacterized protein</fullName>
    </submittedName>
</protein>
<gene>
    <name evidence="1" type="ORF">TKK_017723</name>
</gene>
<dbReference type="PANTHER" id="PTHR33053">
    <property type="entry name" value="PROTEIN, PUTATIVE-RELATED"/>
    <property type="match status" value="1"/>
</dbReference>
<dbReference type="EMBL" id="JBJJXI010000142">
    <property type="protein sequence ID" value="KAL3386953.1"/>
    <property type="molecule type" value="Genomic_DNA"/>
</dbReference>
<accession>A0ABD2W1V7</accession>
<sequence length="387" mass="44204">MNSISQTYMNLREPSNLQLKNDQTVDNQESNTAVNVVEPNLSSTNNLPFYDEERKFRNSPELFREDSPCKDHVPDNISECGNDTCDDSDTESDEDYVYRYSSDDDDSDSDISEMECTFKQEISAWSLQHKITHAALSDLLKILNRRVPEEKFPLDSPILLRTPSHTAVEERAGGEYHHFGLEKSVLNIIKLRITLKISNKNIKILVLTDGAPTGTSSEKNMWPILCSEFTNCELENSTVYPVGIYYGAGKPSCMNEFFDLFVQETINLVNNGVTFNYNLYKIRIFGFVFDAPAKSMALCTNYPNSYHSCCKCEIEGDYIGRYQRAITPLNRIPNIVLDSGVPLDYMHLVYLGVVKKLLIFWCIKPNNFKLPLKKRQDLSNAVVEMRQ</sequence>
<proteinExistence type="predicted"/>